<sequence length="74" mass="8460">MDTFICHLNFTAPLHVDSLGTGFYQETDKFIRSDTLSAALLSTWLQLFPEDVGASNQQQREEEIKENILNTKKI</sequence>
<dbReference type="RefSeq" id="WP_086487998.1">
    <property type="nucleotide sequence ID" value="NZ_MSLT01000012.1"/>
</dbReference>
<evidence type="ECO:0000313" key="2">
    <source>
        <dbReference type="Proteomes" id="UP000194798"/>
    </source>
</evidence>
<proteinExistence type="predicted"/>
<comment type="caution">
    <text evidence="1">The sequence shown here is derived from an EMBL/GenBank/DDBJ whole genome shotgun (WGS) entry which is preliminary data.</text>
</comment>
<reference evidence="1 2" key="1">
    <citation type="submission" date="2016-12" db="EMBL/GenBank/DDBJ databases">
        <title>Thioflexothrix psekupsii D3 genome sequencing and assembly.</title>
        <authorList>
            <person name="Fomenkov A."/>
            <person name="Vincze T."/>
            <person name="Grabovich M."/>
            <person name="Anton B.P."/>
            <person name="Dubinina G."/>
            <person name="Orlova M."/>
            <person name="Belousova E."/>
            <person name="Roberts R.J."/>
        </authorList>
    </citation>
    <scope>NUCLEOTIDE SEQUENCE [LARGE SCALE GENOMIC DNA]</scope>
    <source>
        <strain evidence="1">D3</strain>
    </source>
</reference>
<evidence type="ECO:0000313" key="1">
    <source>
        <dbReference type="EMBL" id="OUD14216.1"/>
    </source>
</evidence>
<dbReference type="AlphaFoldDB" id="A0A251X886"/>
<organism evidence="1 2">
    <name type="scientific">Thioflexithrix psekupsensis</name>
    <dbReference type="NCBI Taxonomy" id="1570016"/>
    <lineage>
        <taxon>Bacteria</taxon>
        <taxon>Pseudomonadati</taxon>
        <taxon>Pseudomonadota</taxon>
        <taxon>Gammaproteobacteria</taxon>
        <taxon>Thiotrichales</taxon>
        <taxon>Thioflexithrix</taxon>
    </lineage>
</organism>
<name>A0A251X886_9GAMM</name>
<accession>A0A251X886</accession>
<dbReference type="EMBL" id="MSLT01000012">
    <property type="protein sequence ID" value="OUD14216.1"/>
    <property type="molecule type" value="Genomic_DNA"/>
</dbReference>
<dbReference type="Proteomes" id="UP000194798">
    <property type="component" value="Unassembled WGS sequence"/>
</dbReference>
<protein>
    <submittedName>
        <fullName evidence="1">Uncharacterized protein</fullName>
    </submittedName>
</protein>
<keyword evidence="2" id="KW-1185">Reference proteome</keyword>
<gene>
    <name evidence="1" type="ORF">TPSD3_07755</name>
</gene>